<feature type="binding site" evidence="8">
    <location>
        <position position="281"/>
    </location>
    <ligand>
        <name>Zn(2+)</name>
        <dbReference type="ChEBI" id="CHEBI:29105"/>
        <label>1</label>
    </ligand>
</feature>
<keyword evidence="5 8" id="KW-0862">Zinc</keyword>
<feature type="site" description="Histone H3K4me3 binding" evidence="7">
    <location>
        <position position="301"/>
    </location>
</feature>
<keyword evidence="6" id="KW-0539">Nucleus</keyword>
<dbReference type="PROSITE" id="PS50016">
    <property type="entry name" value="ZF_PHD_2"/>
    <property type="match status" value="1"/>
</dbReference>
<reference evidence="12" key="1">
    <citation type="submission" date="2023-06" db="EMBL/GenBank/DDBJ databases">
        <authorList>
            <person name="Delattre M."/>
        </authorList>
    </citation>
    <scope>NUCLEOTIDE SEQUENCE</scope>
    <source>
        <strain evidence="12">AF72</strain>
    </source>
</reference>
<dbReference type="SUPFAM" id="SSF57903">
    <property type="entry name" value="FYVE/PHD zinc finger"/>
    <property type="match status" value="1"/>
</dbReference>
<keyword evidence="4 9" id="KW-0863">Zinc-finger</keyword>
<feature type="site" description="Histone H3K4me3 binding" evidence="7">
    <location>
        <position position="293"/>
    </location>
</feature>
<feature type="compositionally biased region" description="Basic and acidic residues" evidence="10">
    <location>
        <begin position="228"/>
        <end position="241"/>
    </location>
</feature>
<dbReference type="Gene3D" id="3.30.40.10">
    <property type="entry name" value="Zinc/RING finger domain, C3HC4 (zinc finger)"/>
    <property type="match status" value="1"/>
</dbReference>
<dbReference type="InterPro" id="IPR013083">
    <property type="entry name" value="Znf_RING/FYVE/PHD"/>
</dbReference>
<evidence type="ECO:0000256" key="8">
    <source>
        <dbReference type="PIRSR" id="PIRSR628651-51"/>
    </source>
</evidence>
<dbReference type="Proteomes" id="UP001177023">
    <property type="component" value="Unassembled WGS sequence"/>
</dbReference>
<evidence type="ECO:0000256" key="10">
    <source>
        <dbReference type="SAM" id="MobiDB-lite"/>
    </source>
</evidence>
<evidence type="ECO:0000313" key="13">
    <source>
        <dbReference type="Proteomes" id="UP001177023"/>
    </source>
</evidence>
<evidence type="ECO:0000259" key="11">
    <source>
        <dbReference type="PROSITE" id="PS50016"/>
    </source>
</evidence>
<dbReference type="SMART" id="SM00249">
    <property type="entry name" value="PHD"/>
    <property type="match status" value="1"/>
</dbReference>
<feature type="binding site" evidence="8">
    <location>
        <position position="279"/>
    </location>
    <ligand>
        <name>Zn(2+)</name>
        <dbReference type="ChEBI" id="CHEBI:29105"/>
        <label>1</label>
    </ligand>
</feature>
<dbReference type="PANTHER" id="PTHR10333">
    <property type="entry name" value="INHIBITOR OF GROWTH PROTEIN"/>
    <property type="match status" value="1"/>
</dbReference>
<accession>A0AA36G4K9</accession>
<dbReference type="InterPro" id="IPR001965">
    <property type="entry name" value="Znf_PHD"/>
</dbReference>
<proteinExistence type="inferred from homology"/>
<comment type="subcellular location">
    <subcellularLocation>
        <location evidence="1">Nucleus</location>
    </subcellularLocation>
</comment>
<evidence type="ECO:0000256" key="5">
    <source>
        <dbReference type="ARBA" id="ARBA00022833"/>
    </source>
</evidence>
<feature type="binding site" evidence="8">
    <location>
        <position position="319"/>
    </location>
    <ligand>
        <name>Zn(2+)</name>
        <dbReference type="ChEBI" id="CHEBI:29105"/>
        <label>2</label>
    </ligand>
</feature>
<keyword evidence="3 8" id="KW-0479">Metal-binding</keyword>
<feature type="region of interest" description="Disordered" evidence="10">
    <location>
        <begin position="171"/>
        <end position="268"/>
    </location>
</feature>
<evidence type="ECO:0000256" key="4">
    <source>
        <dbReference type="ARBA" id="ARBA00022771"/>
    </source>
</evidence>
<dbReference type="InterPro" id="IPR019787">
    <property type="entry name" value="Znf_PHD-finger"/>
</dbReference>
<evidence type="ECO:0000256" key="6">
    <source>
        <dbReference type="ARBA" id="ARBA00023242"/>
    </source>
</evidence>
<name>A0AA36G4K9_9BILA</name>
<comment type="caution">
    <text evidence="12">The sequence shown here is derived from an EMBL/GenBank/DDBJ whole genome shotgun (WGS) entry which is preliminary data.</text>
</comment>
<feature type="binding site" evidence="8">
    <location>
        <position position="306"/>
    </location>
    <ligand>
        <name>Zn(2+)</name>
        <dbReference type="ChEBI" id="CHEBI:29105"/>
        <label>1</label>
    </ligand>
</feature>
<feature type="binding site" evidence="8">
    <location>
        <position position="297"/>
    </location>
    <ligand>
        <name>Zn(2+)</name>
        <dbReference type="ChEBI" id="CHEBI:29105"/>
        <label>2</label>
    </ligand>
</feature>
<evidence type="ECO:0000256" key="3">
    <source>
        <dbReference type="ARBA" id="ARBA00022723"/>
    </source>
</evidence>
<feature type="non-terminal residue" evidence="12">
    <location>
        <position position="334"/>
    </location>
</feature>
<dbReference type="InterPro" id="IPR028651">
    <property type="entry name" value="ING_fam"/>
</dbReference>
<feature type="binding site" evidence="8">
    <location>
        <position position="322"/>
    </location>
    <ligand>
        <name>Zn(2+)</name>
        <dbReference type="ChEBI" id="CHEBI:29105"/>
        <label>2</label>
    </ligand>
</feature>
<feature type="site" description="Histone H3K4me3 binding" evidence="7">
    <location>
        <position position="289"/>
    </location>
</feature>
<feature type="site" description="Histone H3K4me3 binding" evidence="7">
    <location>
        <position position="278"/>
    </location>
</feature>
<feature type="binding site" evidence="8">
    <location>
        <position position="292"/>
    </location>
    <ligand>
        <name>Zn(2+)</name>
        <dbReference type="ChEBI" id="CHEBI:29105"/>
        <label>2</label>
    </ligand>
</feature>
<evidence type="ECO:0000256" key="9">
    <source>
        <dbReference type="PROSITE-ProRule" id="PRU00146"/>
    </source>
</evidence>
<evidence type="ECO:0000256" key="2">
    <source>
        <dbReference type="ARBA" id="ARBA00010210"/>
    </source>
</evidence>
<gene>
    <name evidence="12" type="ORF">MSPICULIGERA_LOCUS17092</name>
</gene>
<dbReference type="GO" id="GO:0008270">
    <property type="term" value="F:zinc ion binding"/>
    <property type="evidence" value="ECO:0007669"/>
    <property type="project" value="UniProtKB-KW"/>
</dbReference>
<comment type="similarity">
    <text evidence="2">Belongs to the ING family.</text>
</comment>
<feature type="domain" description="PHD-type" evidence="11">
    <location>
        <begin position="276"/>
        <end position="325"/>
    </location>
</feature>
<dbReference type="InterPro" id="IPR019786">
    <property type="entry name" value="Zinc_finger_PHD-type_CS"/>
</dbReference>
<feature type="binding site" evidence="8">
    <location>
        <position position="303"/>
    </location>
    <ligand>
        <name>Zn(2+)</name>
        <dbReference type="ChEBI" id="CHEBI:29105"/>
        <label>1</label>
    </ligand>
</feature>
<evidence type="ECO:0000256" key="1">
    <source>
        <dbReference type="ARBA" id="ARBA00004123"/>
    </source>
</evidence>
<organism evidence="12 13">
    <name type="scientific">Mesorhabditis spiculigera</name>
    <dbReference type="NCBI Taxonomy" id="96644"/>
    <lineage>
        <taxon>Eukaryota</taxon>
        <taxon>Metazoa</taxon>
        <taxon>Ecdysozoa</taxon>
        <taxon>Nematoda</taxon>
        <taxon>Chromadorea</taxon>
        <taxon>Rhabditida</taxon>
        <taxon>Rhabditina</taxon>
        <taxon>Rhabditomorpha</taxon>
        <taxon>Rhabditoidea</taxon>
        <taxon>Rhabditidae</taxon>
        <taxon>Mesorhabditinae</taxon>
        <taxon>Mesorhabditis</taxon>
    </lineage>
</organism>
<feature type="compositionally biased region" description="Basic and acidic residues" evidence="10">
    <location>
        <begin position="171"/>
        <end position="181"/>
    </location>
</feature>
<dbReference type="EMBL" id="CATQJA010002655">
    <property type="protein sequence ID" value="CAJ0578852.1"/>
    <property type="molecule type" value="Genomic_DNA"/>
</dbReference>
<evidence type="ECO:0000313" key="12">
    <source>
        <dbReference type="EMBL" id="CAJ0578852.1"/>
    </source>
</evidence>
<dbReference type="PANTHER" id="PTHR10333:SF89">
    <property type="entry name" value="INHIBITOR OF GROWTH PROTEIN"/>
    <property type="match status" value="1"/>
</dbReference>
<dbReference type="GO" id="GO:0005634">
    <property type="term" value="C:nucleus"/>
    <property type="evidence" value="ECO:0007669"/>
    <property type="project" value="UniProtKB-SubCell"/>
</dbReference>
<keyword evidence="13" id="KW-1185">Reference proteome</keyword>
<evidence type="ECO:0000256" key="7">
    <source>
        <dbReference type="PIRSR" id="PIRSR628651-50"/>
    </source>
</evidence>
<protein>
    <recommendedName>
        <fullName evidence="11">PHD-type domain-containing protein</fullName>
    </recommendedName>
</protein>
<dbReference type="CDD" id="cd15505">
    <property type="entry name" value="PHD_ING"/>
    <property type="match status" value="1"/>
</dbReference>
<dbReference type="InterPro" id="IPR011011">
    <property type="entry name" value="Znf_FYVE_PHD"/>
</dbReference>
<sequence>MGADDALMGETEDYELPKNVGEPLRKEQKIPDRRLVATIPKQQAMEYLRDLLTKPLTGDFATKMRRLELLHHQLIIIQAQINRELAIILDKDLATFDDEEAFDKLTEDHKKVIFGLREVALVTRRTVDGHGVEELRAIGARLPKEKIVKVVARPKRPYNRAYKERKEEIAAKGSVARDGRVGSRVGTPSRLSKPTTPLLDGADSPPLPGSSGGQNRGKGRGRQPGTAKEAKEDGKSGKKETAYQGKKRGRASGSSTKGKQGRANRLDDDDDELDEATYCICERVSFGEMVCCDNQKCSIEWFHFVCVDLKKKPTGKWYCPECRQNDNVRQPRQK</sequence>
<dbReference type="PROSITE" id="PS01359">
    <property type="entry name" value="ZF_PHD_1"/>
    <property type="match status" value="1"/>
</dbReference>
<dbReference type="AlphaFoldDB" id="A0AA36G4K9"/>
<dbReference type="GO" id="GO:0045893">
    <property type="term" value="P:positive regulation of DNA-templated transcription"/>
    <property type="evidence" value="ECO:0007669"/>
    <property type="project" value="TreeGrafter"/>
</dbReference>